<organism evidence="1 2">
    <name type="scientific">Clunio marinus</name>
    <dbReference type="NCBI Taxonomy" id="568069"/>
    <lineage>
        <taxon>Eukaryota</taxon>
        <taxon>Metazoa</taxon>
        <taxon>Ecdysozoa</taxon>
        <taxon>Arthropoda</taxon>
        <taxon>Hexapoda</taxon>
        <taxon>Insecta</taxon>
        <taxon>Pterygota</taxon>
        <taxon>Neoptera</taxon>
        <taxon>Endopterygota</taxon>
        <taxon>Diptera</taxon>
        <taxon>Nematocera</taxon>
        <taxon>Chironomoidea</taxon>
        <taxon>Chironomidae</taxon>
        <taxon>Clunio</taxon>
    </lineage>
</organism>
<dbReference type="AlphaFoldDB" id="A0A1J1I196"/>
<evidence type="ECO:0000313" key="2">
    <source>
        <dbReference type="Proteomes" id="UP000183832"/>
    </source>
</evidence>
<evidence type="ECO:0000313" key="1">
    <source>
        <dbReference type="EMBL" id="CRK93364.1"/>
    </source>
</evidence>
<dbReference type="EMBL" id="CVRI01000037">
    <property type="protein sequence ID" value="CRK93364.1"/>
    <property type="molecule type" value="Genomic_DNA"/>
</dbReference>
<name>A0A1J1I196_9DIPT</name>
<proteinExistence type="predicted"/>
<accession>A0A1J1I196</accession>
<keyword evidence="2" id="KW-1185">Reference proteome</keyword>
<sequence>MIHQSLRISRNTFIQIHLKRDESDEEKSYNH</sequence>
<reference evidence="1 2" key="1">
    <citation type="submission" date="2015-04" db="EMBL/GenBank/DDBJ databases">
        <authorList>
            <person name="Syromyatnikov M.Y."/>
            <person name="Popov V.N."/>
        </authorList>
    </citation>
    <scope>NUCLEOTIDE SEQUENCE [LARGE SCALE GENOMIC DNA]</scope>
</reference>
<protein>
    <submittedName>
        <fullName evidence="1">CLUMA_CG006905, isoform A</fullName>
    </submittedName>
</protein>
<dbReference type="Proteomes" id="UP000183832">
    <property type="component" value="Unassembled WGS sequence"/>
</dbReference>
<gene>
    <name evidence="1" type="ORF">CLUMA_CG006905</name>
</gene>